<dbReference type="InterPro" id="IPR001138">
    <property type="entry name" value="Zn2Cys6_DnaBD"/>
</dbReference>
<feature type="compositionally biased region" description="Low complexity" evidence="3">
    <location>
        <begin position="1"/>
        <end position="17"/>
    </location>
</feature>
<dbReference type="PANTHER" id="PTHR46910:SF38">
    <property type="entry name" value="ZN(2)-C6 FUNGAL-TYPE DOMAIN-CONTAINING PROTEIN"/>
    <property type="match status" value="1"/>
</dbReference>
<dbReference type="Gene3D" id="4.10.240.10">
    <property type="entry name" value="Zn(2)-C6 fungal-type DNA-binding domain"/>
    <property type="match status" value="1"/>
</dbReference>
<dbReference type="GO" id="GO:0006351">
    <property type="term" value="P:DNA-templated transcription"/>
    <property type="evidence" value="ECO:0007669"/>
    <property type="project" value="InterPro"/>
</dbReference>
<dbReference type="GO" id="GO:0008270">
    <property type="term" value="F:zinc ion binding"/>
    <property type="evidence" value="ECO:0007669"/>
    <property type="project" value="InterPro"/>
</dbReference>
<evidence type="ECO:0000259" key="4">
    <source>
        <dbReference type="PROSITE" id="PS50048"/>
    </source>
</evidence>
<gene>
    <name evidence="5" type="ORF">DFH07DRAFT_940310</name>
</gene>
<dbReference type="PROSITE" id="PS00463">
    <property type="entry name" value="ZN2_CY6_FUNGAL_1"/>
    <property type="match status" value="1"/>
</dbReference>
<dbReference type="SUPFAM" id="SSF57701">
    <property type="entry name" value="Zn2/Cys6 DNA-binding domain"/>
    <property type="match status" value="1"/>
</dbReference>
<comment type="caution">
    <text evidence="5">The sequence shown here is derived from an EMBL/GenBank/DDBJ whole genome shotgun (WGS) entry which is preliminary data.</text>
</comment>
<keyword evidence="6" id="KW-1185">Reference proteome</keyword>
<reference evidence="5" key="1">
    <citation type="submission" date="2023-03" db="EMBL/GenBank/DDBJ databases">
        <title>Massive genome expansion in bonnet fungi (Mycena s.s.) driven by repeated elements and novel gene families across ecological guilds.</title>
        <authorList>
            <consortium name="Lawrence Berkeley National Laboratory"/>
            <person name="Harder C.B."/>
            <person name="Miyauchi S."/>
            <person name="Viragh M."/>
            <person name="Kuo A."/>
            <person name="Thoen E."/>
            <person name="Andreopoulos B."/>
            <person name="Lu D."/>
            <person name="Skrede I."/>
            <person name="Drula E."/>
            <person name="Henrissat B."/>
            <person name="Morin E."/>
            <person name="Kohler A."/>
            <person name="Barry K."/>
            <person name="LaButti K."/>
            <person name="Morin E."/>
            <person name="Salamov A."/>
            <person name="Lipzen A."/>
            <person name="Mereny Z."/>
            <person name="Hegedus B."/>
            <person name="Baldrian P."/>
            <person name="Stursova M."/>
            <person name="Weitz H."/>
            <person name="Taylor A."/>
            <person name="Grigoriev I.V."/>
            <person name="Nagy L.G."/>
            <person name="Martin F."/>
            <person name="Kauserud H."/>
        </authorList>
    </citation>
    <scope>NUCLEOTIDE SEQUENCE</scope>
    <source>
        <strain evidence="5">CBHHK188m</strain>
    </source>
</reference>
<dbReference type="AlphaFoldDB" id="A0AAD7NFA6"/>
<keyword evidence="2" id="KW-0539">Nucleus</keyword>
<evidence type="ECO:0000256" key="3">
    <source>
        <dbReference type="SAM" id="MobiDB-lite"/>
    </source>
</evidence>
<feature type="compositionally biased region" description="Basic and acidic residues" evidence="3">
    <location>
        <begin position="134"/>
        <end position="143"/>
    </location>
</feature>
<dbReference type="PROSITE" id="PS50048">
    <property type="entry name" value="ZN2_CY6_FUNGAL_2"/>
    <property type="match status" value="1"/>
</dbReference>
<dbReference type="Proteomes" id="UP001215280">
    <property type="component" value="Unassembled WGS sequence"/>
</dbReference>
<dbReference type="CDD" id="cd00067">
    <property type="entry name" value="GAL4"/>
    <property type="match status" value="1"/>
</dbReference>
<name>A0AAD7NFA6_9AGAR</name>
<evidence type="ECO:0000256" key="2">
    <source>
        <dbReference type="ARBA" id="ARBA00023242"/>
    </source>
</evidence>
<dbReference type="SMART" id="SM00906">
    <property type="entry name" value="Fungal_trans"/>
    <property type="match status" value="1"/>
</dbReference>
<dbReference type="EMBL" id="JARJLG010000055">
    <property type="protein sequence ID" value="KAJ7758566.1"/>
    <property type="molecule type" value="Genomic_DNA"/>
</dbReference>
<dbReference type="InterPro" id="IPR007219">
    <property type="entry name" value="XnlR_reg_dom"/>
</dbReference>
<keyword evidence="1" id="KW-0479">Metal-binding</keyword>
<evidence type="ECO:0000256" key="1">
    <source>
        <dbReference type="ARBA" id="ARBA00022723"/>
    </source>
</evidence>
<feature type="domain" description="Zn(2)-C6 fungal-type" evidence="4">
    <location>
        <begin position="28"/>
        <end position="61"/>
    </location>
</feature>
<evidence type="ECO:0000313" key="5">
    <source>
        <dbReference type="EMBL" id="KAJ7758566.1"/>
    </source>
</evidence>
<organism evidence="5 6">
    <name type="scientific">Mycena maculata</name>
    <dbReference type="NCBI Taxonomy" id="230809"/>
    <lineage>
        <taxon>Eukaryota</taxon>
        <taxon>Fungi</taxon>
        <taxon>Dikarya</taxon>
        <taxon>Basidiomycota</taxon>
        <taxon>Agaricomycotina</taxon>
        <taxon>Agaricomycetes</taxon>
        <taxon>Agaricomycetidae</taxon>
        <taxon>Agaricales</taxon>
        <taxon>Marasmiineae</taxon>
        <taxon>Mycenaceae</taxon>
        <taxon>Mycena</taxon>
    </lineage>
</organism>
<feature type="region of interest" description="Disordered" evidence="3">
    <location>
        <begin position="1"/>
        <end position="29"/>
    </location>
</feature>
<protein>
    <submittedName>
        <fullName evidence="5">Fungal-specific transcription factor domain-containing protein</fullName>
    </submittedName>
</protein>
<sequence>MSSEEGGSPPTPSGSGSQKTKQRRPQRSCDFCRQRKIRCDGPSGAGTKCSNCLAFGVSCTYVDPARKRGPKSKLVEELKQRVGELGQKNAALEAKLRSLSICSLCSRPLQSQSDGHSPPSVFHDIPENCTSPPDADRPSAEEKDELAERFRQISIGGMKGKFFGSASSFALVTSALVVRTSRRNVHSIAHLVQEKEKYLGGPSLVASHSRRRLYWERLPWEMELYEQRSHYVYPPRDLIASLLKLYFAHVHPSLPVLHRPSFEQDVAEGLYLKDSKFGATLLVALALASRYSDDPRVLVDGETTLSAGWKFIAQVQIVRRYFDPTLHEVEFYCLMTMFSLGTSAPQNAWLYIGLGIRFLQHRGEHRRKRDGHKFEEERWNRVFWSFFALDRMVCTFLGRPAAIHIEDYNVEPPLEVDDEYWEHGFTQPLGKPSVLSFFVYFLRLCEILGDTLRRIYASQNLKIRMGWTSTEWDQSTVAELDSRMNDFLDSIPPHLRWDPDRQGVFFNQSAILYATYYYIQITIHRPFIQQQNALAAPSLFICTTAARSALHVADVWLNRVHHLPFLWLQNSVFVSAVILLLNLFGSKRAGLPIDTNKDLAQVETALRLLKLAETWWQPAGRLWELVQELQSLDGSFVRPRNELDLVYCGGPGIIEFLRDTPPPACMRVGEGLGATSGVPNKVYAQAQPGQSFKPGTSIEQLLADATGEDPNIPADDEMMSMWTAAPTDFMNINQWDAYIGTMNGIGNTNGVDMTSWSHPI</sequence>
<dbReference type="GO" id="GO:0003677">
    <property type="term" value="F:DNA binding"/>
    <property type="evidence" value="ECO:0007669"/>
    <property type="project" value="InterPro"/>
</dbReference>
<feature type="region of interest" description="Disordered" evidence="3">
    <location>
        <begin position="113"/>
        <end position="143"/>
    </location>
</feature>
<dbReference type="GO" id="GO:0000981">
    <property type="term" value="F:DNA-binding transcription factor activity, RNA polymerase II-specific"/>
    <property type="evidence" value="ECO:0007669"/>
    <property type="project" value="InterPro"/>
</dbReference>
<accession>A0AAD7NFA6</accession>
<dbReference type="InterPro" id="IPR050987">
    <property type="entry name" value="AtrR-like"/>
</dbReference>
<dbReference type="CDD" id="cd12148">
    <property type="entry name" value="fungal_TF_MHR"/>
    <property type="match status" value="1"/>
</dbReference>
<dbReference type="Pfam" id="PF00172">
    <property type="entry name" value="Zn_clus"/>
    <property type="match status" value="1"/>
</dbReference>
<proteinExistence type="predicted"/>
<dbReference type="PANTHER" id="PTHR46910">
    <property type="entry name" value="TRANSCRIPTION FACTOR PDR1"/>
    <property type="match status" value="1"/>
</dbReference>
<dbReference type="Pfam" id="PF04082">
    <property type="entry name" value="Fungal_trans"/>
    <property type="match status" value="1"/>
</dbReference>
<dbReference type="InterPro" id="IPR036864">
    <property type="entry name" value="Zn2-C6_fun-type_DNA-bd_sf"/>
</dbReference>
<evidence type="ECO:0000313" key="6">
    <source>
        <dbReference type="Proteomes" id="UP001215280"/>
    </source>
</evidence>
<dbReference type="SMART" id="SM00066">
    <property type="entry name" value="GAL4"/>
    <property type="match status" value="1"/>
</dbReference>